<name>A0A813DEI3_POLGL</name>
<proteinExistence type="predicted"/>
<evidence type="ECO:0000256" key="1">
    <source>
        <dbReference type="SAM" id="Coils"/>
    </source>
</evidence>
<reference evidence="3" key="1">
    <citation type="submission" date="2021-02" db="EMBL/GenBank/DDBJ databases">
        <authorList>
            <person name="Dougan E. K."/>
            <person name="Rhodes N."/>
            <person name="Thang M."/>
            <person name="Chan C."/>
        </authorList>
    </citation>
    <scope>NUCLEOTIDE SEQUENCE</scope>
</reference>
<evidence type="ECO:0000313" key="3">
    <source>
        <dbReference type="EMBL" id="CAE8584024.1"/>
    </source>
</evidence>
<dbReference type="EMBL" id="CAJNNV010000980">
    <property type="protein sequence ID" value="CAE8584024.1"/>
    <property type="molecule type" value="Genomic_DNA"/>
</dbReference>
<organism evidence="3 4">
    <name type="scientific">Polarella glacialis</name>
    <name type="common">Dinoflagellate</name>
    <dbReference type="NCBI Taxonomy" id="89957"/>
    <lineage>
        <taxon>Eukaryota</taxon>
        <taxon>Sar</taxon>
        <taxon>Alveolata</taxon>
        <taxon>Dinophyceae</taxon>
        <taxon>Suessiales</taxon>
        <taxon>Suessiaceae</taxon>
        <taxon>Polarella</taxon>
    </lineage>
</organism>
<comment type="caution">
    <text evidence="3">The sequence shown here is derived from an EMBL/GenBank/DDBJ whole genome shotgun (WGS) entry which is preliminary data.</text>
</comment>
<feature type="region of interest" description="Disordered" evidence="2">
    <location>
        <begin position="435"/>
        <end position="464"/>
    </location>
</feature>
<accession>A0A813DEI3</accession>
<feature type="coiled-coil region" evidence="1">
    <location>
        <begin position="21"/>
        <end position="82"/>
    </location>
</feature>
<keyword evidence="4" id="KW-1185">Reference proteome</keyword>
<feature type="compositionally biased region" description="Basic and acidic residues" evidence="2">
    <location>
        <begin position="442"/>
        <end position="461"/>
    </location>
</feature>
<dbReference type="Proteomes" id="UP000654075">
    <property type="component" value="Unassembled WGS sequence"/>
</dbReference>
<protein>
    <submittedName>
        <fullName evidence="3">Uncharacterized protein</fullName>
    </submittedName>
</protein>
<sequence>MPVSTHDRITSEQSDYYLQALGDLQEALDHQLQRREEAARRSREKRVARQHELQLMQQEAKVAELLSEQNALRSQLLDVQRKEEVDLERTESMQAEAAEAKSAVAGMEAAAQAVEDGNSAVARELEVDTSRLGLLRDVLFGERRSKDRALATLDDSRKRLRAVLEGGDLAVAVLETDLILKCKDSESLVLVPPAEIKALQGSLAELEMQDGRLLADLATTRGQRTEVEVKLNAARNVLDGLTKQVDVDSASSRQRRDVVLHMQTLLKDHSDASCSALAELRGHVREEQQRLGAELEGKVLPWIKAFEQDGRLSASRRRQLQEAADSAEKAAALLEDRLSQRAAASQELAPQAASLNQALTARRVGAEERRATAQLASFNASRVVAALGTSLPTGMPETARRLLQQFGGDGAVSTQEAPGDLMAALEVELRDAVGSAEGAAAEEERRRSAAQEARSRSKADAESASWRAEAAERRAIVGAQVAELSSELATFAVEGGDAEDASGALVHKSEEKLAAFGRRLAAAEALGRSATQRSGMAEAELTAHATAVSAATETAQLDTQRPLEAALAEALKGLDSLRRRLPAEFADLEARCAERTRSREHSLAAELEAKEAELRQSLGAQRADASSQRTAKASDLAAVSCAGERLQKELDTRGIELEVATKQLRHLEERRTASEQGVQKERDALWQVERRLTDAAESRRREARKAQEEESDLTRQHSEVATQLKLRCKDEFARLQAQAGTAASSLVAEFGADVEDALQTHAELEGKSARLVARAKGQLAAAAKEGGAAMQGLAANGLHAKFVPMLKPEAWPTGAAVSALRNHCEAF</sequence>
<feature type="coiled-coil region" evidence="1">
    <location>
        <begin position="593"/>
        <end position="624"/>
    </location>
</feature>
<evidence type="ECO:0000313" key="4">
    <source>
        <dbReference type="Proteomes" id="UP000654075"/>
    </source>
</evidence>
<evidence type="ECO:0000256" key="2">
    <source>
        <dbReference type="SAM" id="MobiDB-lite"/>
    </source>
</evidence>
<gene>
    <name evidence="3" type="ORF">PGLA1383_LOCUS2969</name>
</gene>
<keyword evidence="1" id="KW-0175">Coiled coil</keyword>
<feature type="region of interest" description="Disordered" evidence="2">
    <location>
        <begin position="696"/>
        <end position="717"/>
    </location>
</feature>
<dbReference type="AlphaFoldDB" id="A0A813DEI3"/>